<dbReference type="Gene3D" id="3.90.1300.10">
    <property type="entry name" value="Amidase signature (AS) domain"/>
    <property type="match status" value="1"/>
</dbReference>
<accession>A0AAN7TEC0</accession>
<evidence type="ECO:0000313" key="4">
    <source>
        <dbReference type="Proteomes" id="UP001309876"/>
    </source>
</evidence>
<evidence type="ECO:0000256" key="1">
    <source>
        <dbReference type="SAM" id="MobiDB-lite"/>
    </source>
</evidence>
<gene>
    <name evidence="3" type="ORF">LTR05_001440</name>
</gene>
<dbReference type="PANTHER" id="PTHR11895">
    <property type="entry name" value="TRANSAMIDASE"/>
    <property type="match status" value="1"/>
</dbReference>
<name>A0AAN7TEC0_9EURO</name>
<dbReference type="InterPro" id="IPR023631">
    <property type="entry name" value="Amidase_dom"/>
</dbReference>
<keyword evidence="4" id="KW-1185">Reference proteome</keyword>
<dbReference type="EMBL" id="JAVRRJ010000001">
    <property type="protein sequence ID" value="KAK5091259.1"/>
    <property type="molecule type" value="Genomic_DNA"/>
</dbReference>
<feature type="domain" description="Amidase" evidence="2">
    <location>
        <begin position="149"/>
        <end position="558"/>
    </location>
</feature>
<dbReference type="SUPFAM" id="SSF75304">
    <property type="entry name" value="Amidase signature (AS) enzymes"/>
    <property type="match status" value="1"/>
</dbReference>
<evidence type="ECO:0000259" key="2">
    <source>
        <dbReference type="Pfam" id="PF01425"/>
    </source>
</evidence>
<dbReference type="Proteomes" id="UP001309876">
    <property type="component" value="Unassembled WGS sequence"/>
</dbReference>
<dbReference type="InterPro" id="IPR000120">
    <property type="entry name" value="Amidase"/>
</dbReference>
<dbReference type="AlphaFoldDB" id="A0AAN7TEC0"/>
<protein>
    <recommendedName>
        <fullName evidence="2">Amidase domain-containing protein</fullName>
    </recommendedName>
</protein>
<comment type="caution">
    <text evidence="3">The sequence shown here is derived from an EMBL/GenBank/DDBJ whole genome shotgun (WGS) entry which is preliminary data.</text>
</comment>
<dbReference type="GO" id="GO:0003824">
    <property type="term" value="F:catalytic activity"/>
    <property type="evidence" value="ECO:0007669"/>
    <property type="project" value="InterPro"/>
</dbReference>
<feature type="region of interest" description="Disordered" evidence="1">
    <location>
        <begin position="1"/>
        <end position="27"/>
    </location>
</feature>
<reference evidence="3 4" key="1">
    <citation type="submission" date="2023-08" db="EMBL/GenBank/DDBJ databases">
        <title>Black Yeasts Isolated from many extreme environments.</title>
        <authorList>
            <person name="Coleine C."/>
            <person name="Stajich J.E."/>
            <person name="Selbmann L."/>
        </authorList>
    </citation>
    <scope>NUCLEOTIDE SEQUENCE [LARGE SCALE GENOMIC DNA]</scope>
    <source>
        <strain evidence="3 4">CCFEE 5910</strain>
    </source>
</reference>
<dbReference type="PANTHER" id="PTHR11895:SF67">
    <property type="entry name" value="AMIDASE DOMAIN-CONTAINING PROTEIN"/>
    <property type="match status" value="1"/>
</dbReference>
<dbReference type="InterPro" id="IPR036928">
    <property type="entry name" value="AS_sf"/>
</dbReference>
<organism evidence="3 4">
    <name type="scientific">Lithohypha guttulata</name>
    <dbReference type="NCBI Taxonomy" id="1690604"/>
    <lineage>
        <taxon>Eukaryota</taxon>
        <taxon>Fungi</taxon>
        <taxon>Dikarya</taxon>
        <taxon>Ascomycota</taxon>
        <taxon>Pezizomycotina</taxon>
        <taxon>Eurotiomycetes</taxon>
        <taxon>Chaetothyriomycetidae</taxon>
        <taxon>Chaetothyriales</taxon>
        <taxon>Trichomeriaceae</taxon>
        <taxon>Lithohypha</taxon>
    </lineage>
</organism>
<sequence length="593" mass="65494">MPEVRPRFINAPAPKESLSNRTRESAPGNPVLSGWLLAVLSRLLAASTWLQKVLWKLNKFDQLKNLRELEGYSARYDGTVIPVNDKHDEPLPLLELPKPRNRRNANSYYTVADYHNEYLSHDLTPLDVTEYLLSLVTRVGKTSSKYSVAYLDVQPDIVRAAARASTERYKSGQPLSMLDGIPIAVKDEVNLKGHQRSLGSNLNFKDKLDATDWCVRKWEEAGAIIIGKTSMHELGLDTTNNNPTWGTPLNPHNENYYTGGSSGGSACTVTQGICPIALGVDGGGSIRIPSSCCGLYGLKPSQNRVSCYPAQDSPNTLAVCGPMSPSIDDLALAFRIMAQPCPDDPVNLLFPLSNSLEALKESATDKMYLGIDRDWVKLADPDVLDRFNAAVQYYVQIHGYETVDIKIPLQSENQKAFSLTILAETMSVLKPGQMSELQHANQLVLNVSGVHATAQDLIACARLRERAMRHLSWLWTQYPGMLLLTPTMPFAGLKVRKPSDVTDGYGAADPDTELRSMEFTCFGNWVGAPAITCPVGYTKDSLPIGIMALGEWGSEEQLIQFARKHEGFLEAEGVRRPMRDGNWIDVLAQAKKM</sequence>
<proteinExistence type="predicted"/>
<dbReference type="Pfam" id="PF01425">
    <property type="entry name" value="Amidase"/>
    <property type="match status" value="1"/>
</dbReference>
<evidence type="ECO:0000313" key="3">
    <source>
        <dbReference type="EMBL" id="KAK5091259.1"/>
    </source>
</evidence>